<evidence type="ECO:0000256" key="8">
    <source>
        <dbReference type="SAM" id="MobiDB-lite"/>
    </source>
</evidence>
<evidence type="ECO:0000256" key="5">
    <source>
        <dbReference type="ARBA" id="ARBA00022989"/>
    </source>
</evidence>
<dbReference type="InterPro" id="IPR016570">
    <property type="entry name" value="UCP010361"/>
</dbReference>
<dbReference type="Proteomes" id="UP000676325">
    <property type="component" value="Unassembled WGS sequence"/>
</dbReference>
<evidence type="ECO:0000256" key="6">
    <source>
        <dbReference type="ARBA" id="ARBA00023136"/>
    </source>
</evidence>
<keyword evidence="2" id="KW-1003">Cell membrane</keyword>
<comment type="caution">
    <text evidence="10">The sequence shown here is derived from an EMBL/GenBank/DDBJ whole genome shotgun (WGS) entry which is preliminary data.</text>
</comment>
<dbReference type="AlphaFoldDB" id="A0A941INN6"/>
<organism evidence="10 11">
    <name type="scientific">Actinospica acidithermotolerans</name>
    <dbReference type="NCBI Taxonomy" id="2828514"/>
    <lineage>
        <taxon>Bacteria</taxon>
        <taxon>Bacillati</taxon>
        <taxon>Actinomycetota</taxon>
        <taxon>Actinomycetes</taxon>
        <taxon>Catenulisporales</taxon>
        <taxon>Actinospicaceae</taxon>
        <taxon>Actinospica</taxon>
    </lineage>
</organism>
<feature type="transmembrane region" description="Helical" evidence="9">
    <location>
        <begin position="399"/>
        <end position="419"/>
    </location>
</feature>
<dbReference type="GO" id="GO:0005886">
    <property type="term" value="C:plasma membrane"/>
    <property type="evidence" value="ECO:0007669"/>
    <property type="project" value="UniProtKB-SubCell"/>
</dbReference>
<evidence type="ECO:0000313" key="11">
    <source>
        <dbReference type="Proteomes" id="UP000676325"/>
    </source>
</evidence>
<comment type="subcellular location">
    <subcellularLocation>
        <location evidence="1">Cell membrane</location>
        <topology evidence="1">Multi-pass membrane protein</topology>
    </subcellularLocation>
</comment>
<keyword evidence="6 9" id="KW-0472">Membrane</keyword>
<evidence type="ECO:0000256" key="2">
    <source>
        <dbReference type="ARBA" id="ARBA00022475"/>
    </source>
</evidence>
<reference evidence="10" key="1">
    <citation type="submission" date="2021-04" db="EMBL/GenBank/DDBJ databases">
        <title>Genome based classification of Actinospica acidithermotolerans sp. nov., an actinobacterium isolated from an Indonesian hot spring.</title>
        <authorList>
            <person name="Kusuma A.B."/>
            <person name="Putra K.E."/>
            <person name="Nafisah S."/>
            <person name="Loh J."/>
            <person name="Nouioui I."/>
            <person name="Goodfellow M."/>
        </authorList>
    </citation>
    <scope>NUCLEOTIDE SEQUENCE</scope>
    <source>
        <strain evidence="10">MGRD01-02</strain>
    </source>
</reference>
<proteinExistence type="inferred from homology"/>
<dbReference type="InterPro" id="IPR018584">
    <property type="entry name" value="GT87"/>
</dbReference>
<feature type="transmembrane region" description="Helical" evidence="9">
    <location>
        <begin position="359"/>
        <end position="378"/>
    </location>
</feature>
<keyword evidence="4 9" id="KW-0812">Transmembrane</keyword>
<dbReference type="Pfam" id="PF09594">
    <property type="entry name" value="GT87"/>
    <property type="match status" value="1"/>
</dbReference>
<dbReference type="PIRSF" id="PIRSF010361">
    <property type="entry name" value="UCP010361"/>
    <property type="match status" value="1"/>
</dbReference>
<feature type="region of interest" description="Disordered" evidence="8">
    <location>
        <begin position="1"/>
        <end position="30"/>
    </location>
</feature>
<feature type="transmembrane region" description="Helical" evidence="9">
    <location>
        <begin position="160"/>
        <end position="183"/>
    </location>
</feature>
<feature type="transmembrane region" description="Helical" evidence="9">
    <location>
        <begin position="57"/>
        <end position="80"/>
    </location>
</feature>
<feature type="transmembrane region" description="Helical" evidence="9">
    <location>
        <begin position="431"/>
        <end position="451"/>
    </location>
</feature>
<evidence type="ECO:0000313" key="10">
    <source>
        <dbReference type="EMBL" id="MBR7829676.1"/>
    </source>
</evidence>
<gene>
    <name evidence="10" type="ORF">KDK95_25440</name>
</gene>
<dbReference type="GO" id="GO:0016758">
    <property type="term" value="F:hexosyltransferase activity"/>
    <property type="evidence" value="ECO:0007669"/>
    <property type="project" value="InterPro"/>
</dbReference>
<comment type="similarity">
    <text evidence="7">Belongs to the glycosyltransferase 87 family.</text>
</comment>
<feature type="transmembrane region" description="Helical" evidence="9">
    <location>
        <begin position="195"/>
        <end position="223"/>
    </location>
</feature>
<feature type="transmembrane region" description="Helical" evidence="9">
    <location>
        <begin position="264"/>
        <end position="285"/>
    </location>
</feature>
<dbReference type="EMBL" id="JAGSOH010000094">
    <property type="protein sequence ID" value="MBR7829676.1"/>
    <property type="molecule type" value="Genomic_DNA"/>
</dbReference>
<evidence type="ECO:0000256" key="1">
    <source>
        <dbReference type="ARBA" id="ARBA00004651"/>
    </source>
</evidence>
<feature type="transmembrane region" description="Helical" evidence="9">
    <location>
        <begin position="229"/>
        <end position="257"/>
    </location>
</feature>
<name>A0A941INN6_9ACTN</name>
<evidence type="ECO:0000256" key="4">
    <source>
        <dbReference type="ARBA" id="ARBA00022692"/>
    </source>
</evidence>
<protein>
    <submittedName>
        <fullName evidence="10">DUF2029 domain-containing protein</fullName>
    </submittedName>
</protein>
<evidence type="ECO:0000256" key="9">
    <source>
        <dbReference type="SAM" id="Phobius"/>
    </source>
</evidence>
<feature type="transmembrane region" description="Helical" evidence="9">
    <location>
        <begin position="330"/>
        <end position="353"/>
    </location>
</feature>
<keyword evidence="3" id="KW-0808">Transferase</keyword>
<accession>A0A941INN6</accession>
<keyword evidence="5 9" id="KW-1133">Transmembrane helix</keyword>
<evidence type="ECO:0000256" key="3">
    <source>
        <dbReference type="ARBA" id="ARBA00022679"/>
    </source>
</evidence>
<evidence type="ECO:0000256" key="7">
    <source>
        <dbReference type="ARBA" id="ARBA00024033"/>
    </source>
</evidence>
<dbReference type="RefSeq" id="WP_212520810.1">
    <property type="nucleotide sequence ID" value="NZ_JAGSOH010000094.1"/>
</dbReference>
<sequence length="508" mass="55092">MTVSTPSFEDTEGPLEPGRPDGAGDIAPTLDDPLANVGAEGFGGVLGRRARTKLGPVGRASVAFILLVLTVLTTAVGIGMREPCFATAWTGGGNQQYTHMCYSDIPYMYQGRGFSSGDVPYYSTNTNYYLEYPVVTGAAMETAALIAKHFPGNANNQGRWFYVITTWFLLIFACITVIALVGLSGSRPWDAAMFALAPGLLLNATINWDLIAVGLAAAGLLAWARKRPVVAGVLIGLGTAAKLYPALILVALVLLCWRAGKMRAWGLCLLGAAASWLVVNLPFMAANFHGWAYFYSFNENRGADWGSFWLFLEYSPFAHTLHVTNLSASAVSAGFAVLLALSCVGIGLLTWLARTRPRVGQIVFLVACAFILFNKVYSPQYVLWLIPLAVLARPRWRDFLIWQVCEVVYYGAIWLYLVSLNTPLRGLPQPAYDLAIALHLAGTIFFAVQVIRDVIDPRRDPVRMSGMDDPAGGVLEGAEDVYGFGLIDEEGYEDDEDQAHAGLTPVVP</sequence>
<keyword evidence="11" id="KW-1185">Reference proteome</keyword>